<comment type="caution">
    <text evidence="14">The sequence shown here is derived from an EMBL/GenBank/DDBJ whole genome shotgun (WGS) entry which is preliminary data.</text>
</comment>
<evidence type="ECO:0000256" key="9">
    <source>
        <dbReference type="ARBA" id="ARBA00023012"/>
    </source>
</evidence>
<keyword evidence="10 11" id="KW-0472">Membrane</keyword>
<evidence type="ECO:0000256" key="8">
    <source>
        <dbReference type="ARBA" id="ARBA00022989"/>
    </source>
</evidence>
<keyword evidence="5" id="KW-0808">Transferase</keyword>
<dbReference type="Pfam" id="PF00512">
    <property type="entry name" value="HisKA"/>
    <property type="match status" value="1"/>
</dbReference>
<dbReference type="SMART" id="SM00387">
    <property type="entry name" value="HATPase_c"/>
    <property type="match status" value="1"/>
</dbReference>
<dbReference type="InterPro" id="IPR036097">
    <property type="entry name" value="HisK_dim/P_sf"/>
</dbReference>
<dbReference type="SMART" id="SM00388">
    <property type="entry name" value="HisKA"/>
    <property type="match status" value="1"/>
</dbReference>
<dbReference type="InterPro" id="IPR003594">
    <property type="entry name" value="HATPase_dom"/>
</dbReference>
<dbReference type="CDD" id="cd00075">
    <property type="entry name" value="HATPase"/>
    <property type="match status" value="1"/>
</dbReference>
<evidence type="ECO:0000259" key="12">
    <source>
        <dbReference type="PROSITE" id="PS50109"/>
    </source>
</evidence>
<evidence type="ECO:0000256" key="10">
    <source>
        <dbReference type="ARBA" id="ARBA00023136"/>
    </source>
</evidence>
<keyword evidence="9" id="KW-0902">Two-component regulatory system</keyword>
<dbReference type="CDD" id="cd00082">
    <property type="entry name" value="HisKA"/>
    <property type="match status" value="1"/>
</dbReference>
<reference evidence="14 15" key="1">
    <citation type="submission" date="2023-12" db="EMBL/GenBank/DDBJ databases">
        <title>Baltic Sea Cyanobacteria.</title>
        <authorList>
            <person name="Delbaje E."/>
            <person name="Fewer D.P."/>
            <person name="Shishido T.K."/>
        </authorList>
    </citation>
    <scope>NUCLEOTIDE SEQUENCE [LARGE SCALE GENOMIC DNA]</scope>
    <source>
        <strain evidence="14 15">UHCC 0370</strain>
    </source>
</reference>
<dbReference type="PROSITE" id="PS50885">
    <property type="entry name" value="HAMP"/>
    <property type="match status" value="1"/>
</dbReference>
<comment type="subcellular location">
    <subcellularLocation>
        <location evidence="2">Membrane</location>
    </subcellularLocation>
</comment>
<comment type="catalytic activity">
    <reaction evidence="1">
        <text>ATP + protein L-histidine = ADP + protein N-phospho-L-histidine.</text>
        <dbReference type="EC" id="2.7.13.3"/>
    </reaction>
</comment>
<organism evidence="14 15">
    <name type="scientific">Pseudanabaena galeata UHCC 0370</name>
    <dbReference type="NCBI Taxonomy" id="3110310"/>
    <lineage>
        <taxon>Bacteria</taxon>
        <taxon>Bacillati</taxon>
        <taxon>Cyanobacteriota</taxon>
        <taxon>Cyanophyceae</taxon>
        <taxon>Pseudanabaenales</taxon>
        <taxon>Pseudanabaenaceae</taxon>
        <taxon>Pseudanabaena</taxon>
    </lineage>
</organism>
<evidence type="ECO:0000256" key="2">
    <source>
        <dbReference type="ARBA" id="ARBA00004370"/>
    </source>
</evidence>
<evidence type="ECO:0000256" key="4">
    <source>
        <dbReference type="ARBA" id="ARBA00022553"/>
    </source>
</evidence>
<keyword evidence="8 11" id="KW-1133">Transmembrane helix</keyword>
<dbReference type="Gene3D" id="3.30.565.10">
    <property type="entry name" value="Histidine kinase-like ATPase, C-terminal domain"/>
    <property type="match status" value="1"/>
</dbReference>
<dbReference type="Pfam" id="PF00672">
    <property type="entry name" value="HAMP"/>
    <property type="match status" value="1"/>
</dbReference>
<dbReference type="InterPro" id="IPR036890">
    <property type="entry name" value="HATPase_C_sf"/>
</dbReference>
<dbReference type="EMBL" id="JAYGIE010000122">
    <property type="protein sequence ID" value="MEA5480402.1"/>
    <property type="molecule type" value="Genomic_DNA"/>
</dbReference>
<evidence type="ECO:0000256" key="7">
    <source>
        <dbReference type="ARBA" id="ARBA00022777"/>
    </source>
</evidence>
<protein>
    <recommendedName>
        <fullName evidence="3">histidine kinase</fullName>
        <ecNumber evidence="3">2.7.13.3</ecNumber>
    </recommendedName>
</protein>
<feature type="domain" description="HAMP" evidence="13">
    <location>
        <begin position="201"/>
        <end position="255"/>
    </location>
</feature>
<evidence type="ECO:0000259" key="13">
    <source>
        <dbReference type="PROSITE" id="PS50885"/>
    </source>
</evidence>
<dbReference type="CDD" id="cd06225">
    <property type="entry name" value="HAMP"/>
    <property type="match status" value="1"/>
</dbReference>
<dbReference type="Proteomes" id="UP001301388">
    <property type="component" value="Unassembled WGS sequence"/>
</dbReference>
<evidence type="ECO:0000256" key="6">
    <source>
        <dbReference type="ARBA" id="ARBA00022692"/>
    </source>
</evidence>
<dbReference type="GO" id="GO:0016301">
    <property type="term" value="F:kinase activity"/>
    <property type="evidence" value="ECO:0007669"/>
    <property type="project" value="UniProtKB-KW"/>
</dbReference>
<name>A0ABU5TQM6_9CYAN</name>
<feature type="domain" description="Histidine kinase" evidence="12">
    <location>
        <begin position="263"/>
        <end position="476"/>
    </location>
</feature>
<dbReference type="EC" id="2.7.13.3" evidence="3"/>
<dbReference type="Gene3D" id="1.10.287.130">
    <property type="match status" value="1"/>
</dbReference>
<dbReference type="InterPro" id="IPR004358">
    <property type="entry name" value="Sig_transdc_His_kin-like_C"/>
</dbReference>
<evidence type="ECO:0000256" key="11">
    <source>
        <dbReference type="SAM" id="Phobius"/>
    </source>
</evidence>
<dbReference type="SUPFAM" id="SSF47384">
    <property type="entry name" value="Homodimeric domain of signal transducing histidine kinase"/>
    <property type="match status" value="1"/>
</dbReference>
<dbReference type="InterPro" id="IPR003660">
    <property type="entry name" value="HAMP_dom"/>
</dbReference>
<dbReference type="SUPFAM" id="SSF55874">
    <property type="entry name" value="ATPase domain of HSP90 chaperone/DNA topoisomerase II/histidine kinase"/>
    <property type="match status" value="1"/>
</dbReference>
<evidence type="ECO:0000256" key="1">
    <source>
        <dbReference type="ARBA" id="ARBA00000085"/>
    </source>
</evidence>
<dbReference type="RefSeq" id="WP_323263404.1">
    <property type="nucleotide sequence ID" value="NZ_JAYGIE010000122.1"/>
</dbReference>
<evidence type="ECO:0000313" key="14">
    <source>
        <dbReference type="EMBL" id="MEA5480402.1"/>
    </source>
</evidence>
<dbReference type="PROSITE" id="PS50109">
    <property type="entry name" value="HIS_KIN"/>
    <property type="match status" value="1"/>
</dbReference>
<accession>A0ABU5TQM6</accession>
<sequence length="479" mass="52898">MYKSIRNAIANIFKKLVSPNSLQFRLTVELIAMSVISLTGVSVWAGWKMEQTVVNGHKQMLEYVAMRFPDQVEMYMETGGVKAGIERTSNKVATSDLAILVKGDNGEVIAKSANNYDLSADLQNIGYTEVPTTPQVIQIGDRYVVMCGNNLTVNGKLVGKVYLSQDVTNDQLQLNNGLYGLIIVSISATVILIVAIALRIRKALSPLQEMSQMASLISIDDLSDAKLELAKAPDEILGLAQTFNEMLQRLSSAWEQQRQFVGNVSHELRTPLTVICGYLQSLLRRGDNLSIYQKQAIETASAETERTIQMLQDLLDLARADSGNLHFRQAPVFLNTLVAEVAAMSAKVSDRSVTAIVQDQDIVALADQDRLQQVLINLVDNAIKYSADPVEIQMETREDQAMIHVCDRGIGIALVHQHRVFERFYRSDDPSTRSRDGTGLGLAIAKSLVEGMNGKISLMSKPNEGSIFTISLPLWNPQR</sequence>
<dbReference type="InterPro" id="IPR005467">
    <property type="entry name" value="His_kinase_dom"/>
</dbReference>
<dbReference type="Gene3D" id="6.10.340.10">
    <property type="match status" value="1"/>
</dbReference>
<gene>
    <name evidence="14" type="ORF">VB774_22440</name>
</gene>
<evidence type="ECO:0000313" key="15">
    <source>
        <dbReference type="Proteomes" id="UP001301388"/>
    </source>
</evidence>
<proteinExistence type="predicted"/>
<keyword evidence="6 11" id="KW-0812">Transmembrane</keyword>
<feature type="transmembrane region" description="Helical" evidence="11">
    <location>
        <begin position="178"/>
        <end position="200"/>
    </location>
</feature>
<dbReference type="InterPro" id="IPR003661">
    <property type="entry name" value="HisK_dim/P_dom"/>
</dbReference>
<dbReference type="PRINTS" id="PR00344">
    <property type="entry name" value="BCTRLSENSOR"/>
</dbReference>
<dbReference type="PANTHER" id="PTHR45436:SF5">
    <property type="entry name" value="SENSOR HISTIDINE KINASE TRCS"/>
    <property type="match status" value="1"/>
</dbReference>
<dbReference type="PANTHER" id="PTHR45436">
    <property type="entry name" value="SENSOR HISTIDINE KINASE YKOH"/>
    <property type="match status" value="1"/>
</dbReference>
<keyword evidence="15" id="KW-1185">Reference proteome</keyword>
<keyword evidence="4" id="KW-0597">Phosphoprotein</keyword>
<dbReference type="InterPro" id="IPR050428">
    <property type="entry name" value="TCS_sensor_his_kinase"/>
</dbReference>
<evidence type="ECO:0000256" key="5">
    <source>
        <dbReference type="ARBA" id="ARBA00022679"/>
    </source>
</evidence>
<evidence type="ECO:0000256" key="3">
    <source>
        <dbReference type="ARBA" id="ARBA00012438"/>
    </source>
</evidence>
<keyword evidence="7 14" id="KW-0418">Kinase</keyword>
<dbReference type="Pfam" id="PF02518">
    <property type="entry name" value="HATPase_c"/>
    <property type="match status" value="1"/>
</dbReference>